<dbReference type="CDD" id="cd00077">
    <property type="entry name" value="HDc"/>
    <property type="match status" value="1"/>
</dbReference>
<evidence type="ECO:0000259" key="1">
    <source>
        <dbReference type="PROSITE" id="PS51831"/>
    </source>
</evidence>
<dbReference type="PANTHER" id="PTHR33594:SF1">
    <property type="entry name" value="HD_PDEASE DOMAIN-CONTAINING PROTEIN"/>
    <property type="match status" value="1"/>
</dbReference>
<gene>
    <name evidence="2" type="ORF">PZE19_28145</name>
</gene>
<accession>A0ABT6FJE2</accession>
<dbReference type="RefSeq" id="WP_277863928.1">
    <property type="nucleotide sequence ID" value="NZ_JARRAG010000002.1"/>
</dbReference>
<name>A0ABT6FJE2_9BACT</name>
<feature type="domain" description="HD" evidence="1">
    <location>
        <begin position="26"/>
        <end position="130"/>
    </location>
</feature>
<dbReference type="PROSITE" id="PS51831">
    <property type="entry name" value="HD"/>
    <property type="match status" value="1"/>
</dbReference>
<dbReference type="Pfam" id="PF01966">
    <property type="entry name" value="HD"/>
    <property type="match status" value="1"/>
</dbReference>
<evidence type="ECO:0000313" key="3">
    <source>
        <dbReference type="Proteomes" id="UP001216907"/>
    </source>
</evidence>
<dbReference type="SUPFAM" id="SSF109604">
    <property type="entry name" value="HD-domain/PDEase-like"/>
    <property type="match status" value="1"/>
</dbReference>
<dbReference type="SMART" id="SM00471">
    <property type="entry name" value="HDc"/>
    <property type="match status" value="1"/>
</dbReference>
<dbReference type="PANTHER" id="PTHR33594">
    <property type="entry name" value="SUPERFAMILY HYDROLASE, PUTATIVE (AFU_ORTHOLOGUE AFUA_1G03035)-RELATED"/>
    <property type="match status" value="1"/>
</dbReference>
<evidence type="ECO:0000313" key="2">
    <source>
        <dbReference type="EMBL" id="MDG3007654.1"/>
    </source>
</evidence>
<reference evidence="2 3" key="1">
    <citation type="submission" date="2023-03" db="EMBL/GenBank/DDBJ databases">
        <title>Paludisphaera mucosa sp. nov. a novel planctomycete from northern fen.</title>
        <authorList>
            <person name="Ivanova A."/>
        </authorList>
    </citation>
    <scope>NUCLEOTIDE SEQUENCE [LARGE SCALE GENOMIC DNA]</scope>
    <source>
        <strain evidence="2 3">Pla2</strain>
    </source>
</reference>
<proteinExistence type="predicted"/>
<keyword evidence="3" id="KW-1185">Reference proteome</keyword>
<dbReference type="InterPro" id="IPR006674">
    <property type="entry name" value="HD_domain"/>
</dbReference>
<protein>
    <submittedName>
        <fullName evidence="2">HD domain-containing protein</fullName>
    </submittedName>
</protein>
<sequence length="216" mass="23212">MERQALIQALEAAFARLADARDAGHDVHHARRVRDNAMRIADREGGDRVVLLAAAYLHDLVSPPKDSPDRARASALSAEAAGPVLRELGLDEERVAGAQHAIHAHSFSAGVETKTIEARILQDADRLEALGAIGVARTFYTAGLMNSAMFDADDPFAASRPLDDRRYALDHFAAKLLKLPATMKTEAGRALAEERLGVMRAFLDAIAAELGVAAGW</sequence>
<organism evidence="2 3">
    <name type="scientific">Paludisphaera mucosa</name>
    <dbReference type="NCBI Taxonomy" id="3030827"/>
    <lineage>
        <taxon>Bacteria</taxon>
        <taxon>Pseudomonadati</taxon>
        <taxon>Planctomycetota</taxon>
        <taxon>Planctomycetia</taxon>
        <taxon>Isosphaerales</taxon>
        <taxon>Isosphaeraceae</taxon>
        <taxon>Paludisphaera</taxon>
    </lineage>
</organism>
<dbReference type="Proteomes" id="UP001216907">
    <property type="component" value="Unassembled WGS sequence"/>
</dbReference>
<dbReference type="EMBL" id="JARRAG010000002">
    <property type="protein sequence ID" value="MDG3007654.1"/>
    <property type="molecule type" value="Genomic_DNA"/>
</dbReference>
<comment type="caution">
    <text evidence="2">The sequence shown here is derived from an EMBL/GenBank/DDBJ whole genome shotgun (WGS) entry which is preliminary data.</text>
</comment>
<dbReference type="Gene3D" id="1.10.3210.50">
    <property type="match status" value="1"/>
</dbReference>
<dbReference type="InterPro" id="IPR003607">
    <property type="entry name" value="HD/PDEase_dom"/>
</dbReference>